<gene>
    <name evidence="2" type="ORF">KC19_1G202200</name>
</gene>
<evidence type="ECO:0000313" key="3">
    <source>
        <dbReference type="Proteomes" id="UP000822688"/>
    </source>
</evidence>
<reference evidence="2" key="1">
    <citation type="submission" date="2020-06" db="EMBL/GenBank/DDBJ databases">
        <title>WGS assembly of Ceratodon purpureus strain R40.</title>
        <authorList>
            <person name="Carey S.B."/>
            <person name="Jenkins J."/>
            <person name="Shu S."/>
            <person name="Lovell J.T."/>
            <person name="Sreedasyam A."/>
            <person name="Maumus F."/>
            <person name="Tiley G.P."/>
            <person name="Fernandez-Pozo N."/>
            <person name="Barry K."/>
            <person name="Chen C."/>
            <person name="Wang M."/>
            <person name="Lipzen A."/>
            <person name="Daum C."/>
            <person name="Saski C.A."/>
            <person name="Payton A.C."/>
            <person name="Mcbreen J.C."/>
            <person name="Conrad R.E."/>
            <person name="Kollar L.M."/>
            <person name="Olsson S."/>
            <person name="Huttunen S."/>
            <person name="Landis J.B."/>
            <person name="Wickett N.J."/>
            <person name="Johnson M.G."/>
            <person name="Rensing S.A."/>
            <person name="Grimwood J."/>
            <person name="Schmutz J."/>
            <person name="Mcdaniel S.F."/>
        </authorList>
    </citation>
    <scope>NUCLEOTIDE SEQUENCE</scope>
    <source>
        <strain evidence="2">R40</strain>
    </source>
</reference>
<dbReference type="Proteomes" id="UP000822688">
    <property type="component" value="Chromosome 1"/>
</dbReference>
<accession>A0A8T0JAP6</accession>
<feature type="compositionally biased region" description="Pro residues" evidence="1">
    <location>
        <begin position="1"/>
        <end position="17"/>
    </location>
</feature>
<evidence type="ECO:0000256" key="1">
    <source>
        <dbReference type="SAM" id="MobiDB-lite"/>
    </source>
</evidence>
<protein>
    <submittedName>
        <fullName evidence="2">Uncharacterized protein</fullName>
    </submittedName>
</protein>
<dbReference type="AlphaFoldDB" id="A0A8T0JAP6"/>
<sequence>MTPSYIPNPPLGSPSPVAPISASNSGTANPKGLGTQSFWVAASAFMLTRTHELFLEVADWSEA</sequence>
<comment type="caution">
    <text evidence="2">The sequence shown here is derived from an EMBL/GenBank/DDBJ whole genome shotgun (WGS) entry which is preliminary data.</text>
</comment>
<name>A0A8T0JAP6_CERPU</name>
<dbReference type="EMBL" id="CM026421">
    <property type="protein sequence ID" value="KAG0591791.1"/>
    <property type="molecule type" value="Genomic_DNA"/>
</dbReference>
<organism evidence="2 3">
    <name type="scientific">Ceratodon purpureus</name>
    <name type="common">Fire moss</name>
    <name type="synonym">Dicranum purpureum</name>
    <dbReference type="NCBI Taxonomy" id="3225"/>
    <lineage>
        <taxon>Eukaryota</taxon>
        <taxon>Viridiplantae</taxon>
        <taxon>Streptophyta</taxon>
        <taxon>Embryophyta</taxon>
        <taxon>Bryophyta</taxon>
        <taxon>Bryophytina</taxon>
        <taxon>Bryopsida</taxon>
        <taxon>Dicranidae</taxon>
        <taxon>Pseudoditrichales</taxon>
        <taxon>Ditrichaceae</taxon>
        <taxon>Ceratodon</taxon>
    </lineage>
</organism>
<evidence type="ECO:0000313" key="2">
    <source>
        <dbReference type="EMBL" id="KAG0591791.1"/>
    </source>
</evidence>
<keyword evidence="3" id="KW-1185">Reference proteome</keyword>
<proteinExistence type="predicted"/>
<feature type="region of interest" description="Disordered" evidence="1">
    <location>
        <begin position="1"/>
        <end position="28"/>
    </location>
</feature>